<accession>A0A2A6CKX5</accession>
<gene>
    <name evidence="1" type="primary">WBGene00096751</name>
</gene>
<keyword evidence="2" id="KW-1185">Reference proteome</keyword>
<evidence type="ECO:0000313" key="2">
    <source>
        <dbReference type="Proteomes" id="UP000005239"/>
    </source>
</evidence>
<dbReference type="EnsemblMetazoa" id="PPA07197.1">
    <property type="protein sequence ID" value="PPA07197.1"/>
    <property type="gene ID" value="WBGene00096751"/>
</dbReference>
<dbReference type="Proteomes" id="UP000005239">
    <property type="component" value="Unassembled WGS sequence"/>
</dbReference>
<accession>A0A8R1YAT6</accession>
<protein>
    <submittedName>
        <fullName evidence="1">Uncharacterized protein</fullName>
    </submittedName>
</protein>
<evidence type="ECO:0000313" key="1">
    <source>
        <dbReference type="EnsemblMetazoa" id="PPA07197.1"/>
    </source>
</evidence>
<organism evidence="1 2">
    <name type="scientific">Pristionchus pacificus</name>
    <name type="common">Parasitic nematode worm</name>
    <dbReference type="NCBI Taxonomy" id="54126"/>
    <lineage>
        <taxon>Eukaryota</taxon>
        <taxon>Metazoa</taxon>
        <taxon>Ecdysozoa</taxon>
        <taxon>Nematoda</taxon>
        <taxon>Chromadorea</taxon>
        <taxon>Rhabditida</taxon>
        <taxon>Rhabditina</taxon>
        <taxon>Diplogasteromorpha</taxon>
        <taxon>Diplogasteroidea</taxon>
        <taxon>Neodiplogasteridae</taxon>
        <taxon>Pristionchus</taxon>
    </lineage>
</organism>
<proteinExistence type="predicted"/>
<name>A0A2A6CKX5_PRIPA</name>
<reference evidence="2" key="1">
    <citation type="journal article" date="2008" name="Nat. Genet.">
        <title>The Pristionchus pacificus genome provides a unique perspective on nematode lifestyle and parasitism.</title>
        <authorList>
            <person name="Dieterich C."/>
            <person name="Clifton S.W."/>
            <person name="Schuster L.N."/>
            <person name="Chinwalla A."/>
            <person name="Delehaunty K."/>
            <person name="Dinkelacker I."/>
            <person name="Fulton L."/>
            <person name="Fulton R."/>
            <person name="Godfrey J."/>
            <person name="Minx P."/>
            <person name="Mitreva M."/>
            <person name="Roeseler W."/>
            <person name="Tian H."/>
            <person name="Witte H."/>
            <person name="Yang S.P."/>
            <person name="Wilson R.K."/>
            <person name="Sommer R.J."/>
        </authorList>
    </citation>
    <scope>NUCLEOTIDE SEQUENCE [LARGE SCALE GENOMIC DNA]</scope>
    <source>
        <strain evidence="2">PS312</strain>
    </source>
</reference>
<sequence>MKTLLVALYASHHVYSLCELPHELDSKSIPSQFQQIPFSVRMGGDGVQIDCFWIGAKYDPTSSLFIFGGSLMCDNSTGKWTTDAGYEVPPLMSCLSTVVAFQSWPEYSYLFDVQETGSMQMLIVFQGRYENRYMKEYSASGCIFSLEFSLALLMNILNLFFKNPSLLSENYCPLISQLQLEDGTELRELRCKGKGEQFHATFGNGTTIDIRTPTTRCAKRNVV</sequence>
<reference evidence="1" key="2">
    <citation type="submission" date="2022-06" db="UniProtKB">
        <authorList>
            <consortium name="EnsemblMetazoa"/>
        </authorList>
    </citation>
    <scope>IDENTIFICATION</scope>
    <source>
        <strain evidence="1">PS312</strain>
    </source>
</reference>
<dbReference type="AlphaFoldDB" id="A0A2A6CKX5"/>